<comment type="subunit">
    <text evidence="6">Homodimer; the beta-strands of each monomer intercalate to form a hydrophobic core, while the alpha-helices form wings that extend away from the core.</text>
</comment>
<keyword evidence="2 6" id="KW-0678">Repressor</keyword>
<dbReference type="GO" id="GO:0048027">
    <property type="term" value="F:mRNA 5'-UTR binding"/>
    <property type="evidence" value="ECO:0007669"/>
    <property type="project" value="UniProtKB-UniRule"/>
</dbReference>
<proteinExistence type="inferred from homology"/>
<comment type="similarity">
    <text evidence="6">Belongs to the CsrA/RsmA family.</text>
</comment>
<keyword evidence="8" id="KW-1185">Reference proteome</keyword>
<dbReference type="Pfam" id="PF02599">
    <property type="entry name" value="CsrA"/>
    <property type="match status" value="1"/>
</dbReference>
<evidence type="ECO:0000313" key="8">
    <source>
        <dbReference type="Proteomes" id="UP000183772"/>
    </source>
</evidence>
<evidence type="ECO:0000256" key="2">
    <source>
        <dbReference type="ARBA" id="ARBA00022491"/>
    </source>
</evidence>
<evidence type="ECO:0000256" key="1">
    <source>
        <dbReference type="ARBA" id="ARBA00022490"/>
    </source>
</evidence>
<evidence type="ECO:0000256" key="5">
    <source>
        <dbReference type="ARBA" id="ARBA00023159"/>
    </source>
</evidence>
<dbReference type="EMBL" id="LT629790">
    <property type="protein sequence ID" value="SDU71949.1"/>
    <property type="molecule type" value="Genomic_DNA"/>
</dbReference>
<evidence type="ECO:0000256" key="3">
    <source>
        <dbReference type="ARBA" id="ARBA00022845"/>
    </source>
</evidence>
<comment type="subcellular location">
    <subcellularLocation>
        <location evidence="6">Cytoplasm</location>
    </subcellularLocation>
</comment>
<organism evidence="7 8">
    <name type="scientific">Pseudomonas mediterranea</name>
    <dbReference type="NCBI Taxonomy" id="183795"/>
    <lineage>
        <taxon>Bacteria</taxon>
        <taxon>Pseudomonadati</taxon>
        <taxon>Pseudomonadota</taxon>
        <taxon>Gammaproteobacteria</taxon>
        <taxon>Pseudomonadales</taxon>
        <taxon>Pseudomonadaceae</taxon>
        <taxon>Pseudomonas</taxon>
    </lineage>
</organism>
<dbReference type="InterPro" id="IPR036107">
    <property type="entry name" value="CsrA_sf"/>
</dbReference>
<dbReference type="GO" id="GO:0005829">
    <property type="term" value="C:cytosol"/>
    <property type="evidence" value="ECO:0007669"/>
    <property type="project" value="TreeGrafter"/>
</dbReference>
<dbReference type="NCBIfam" id="NF002469">
    <property type="entry name" value="PRK01712.1"/>
    <property type="match status" value="1"/>
</dbReference>
<dbReference type="Proteomes" id="UP000183772">
    <property type="component" value="Chromosome I"/>
</dbReference>
<dbReference type="GO" id="GO:0045947">
    <property type="term" value="P:negative regulation of translational initiation"/>
    <property type="evidence" value="ECO:0007669"/>
    <property type="project" value="UniProtKB-UniRule"/>
</dbReference>
<name>A0AAX2DH70_9PSED</name>
<dbReference type="NCBIfam" id="TIGR00202">
    <property type="entry name" value="csrA"/>
    <property type="match status" value="1"/>
</dbReference>
<dbReference type="GO" id="GO:0006109">
    <property type="term" value="P:regulation of carbohydrate metabolic process"/>
    <property type="evidence" value="ECO:0007669"/>
    <property type="project" value="UniProtKB-UniRule"/>
</dbReference>
<dbReference type="FunFam" id="2.60.40.4380:FF:000002">
    <property type="entry name" value="Translational regulator CsrA"/>
    <property type="match status" value="1"/>
</dbReference>
<keyword evidence="5 6" id="KW-0010">Activator</keyword>
<sequence>MVKVQTFLRTRTMLVLSRAVGELISIGDDISVRVLSVNGTTVRFGVEAPRHIDVHRFEIYEKIQRKKNQVARKA</sequence>
<evidence type="ECO:0000313" key="7">
    <source>
        <dbReference type="EMBL" id="SDU71949.1"/>
    </source>
</evidence>
<dbReference type="PANTHER" id="PTHR34984:SF1">
    <property type="entry name" value="CARBON STORAGE REGULATOR"/>
    <property type="match status" value="1"/>
</dbReference>
<dbReference type="Gene3D" id="2.60.40.4380">
    <property type="entry name" value="Translational regulator CsrA"/>
    <property type="match status" value="1"/>
</dbReference>
<dbReference type="PANTHER" id="PTHR34984">
    <property type="entry name" value="CARBON STORAGE REGULATOR"/>
    <property type="match status" value="1"/>
</dbReference>
<reference evidence="7 8" key="1">
    <citation type="submission" date="2016-10" db="EMBL/GenBank/DDBJ databases">
        <authorList>
            <person name="Varghese N."/>
            <person name="Submissions S."/>
        </authorList>
    </citation>
    <scope>NUCLEOTIDE SEQUENCE [LARGE SCALE GENOMIC DNA]</scope>
    <source>
        <strain evidence="7 8">DSM 16733</strain>
    </source>
</reference>
<dbReference type="GO" id="GO:0006402">
    <property type="term" value="P:mRNA catabolic process"/>
    <property type="evidence" value="ECO:0007669"/>
    <property type="project" value="InterPro"/>
</dbReference>
<keyword evidence="3 6" id="KW-0810">Translation regulation</keyword>
<dbReference type="AlphaFoldDB" id="A0AAX2DH70"/>
<gene>
    <name evidence="6" type="primary">csrA</name>
    <name evidence="7" type="ORF">SAMN05216476_4712</name>
</gene>
<accession>A0AAX2DH70</accession>
<keyword evidence="4 6" id="KW-0694">RNA-binding</keyword>
<protein>
    <recommendedName>
        <fullName evidence="6">Translational regulator CsrA</fullName>
    </recommendedName>
    <alternativeName>
        <fullName evidence="6">Carbon storage regulator</fullName>
    </alternativeName>
</protein>
<dbReference type="HAMAP" id="MF_00167">
    <property type="entry name" value="CsrA"/>
    <property type="match status" value="1"/>
</dbReference>
<dbReference type="GO" id="GO:0045948">
    <property type="term" value="P:positive regulation of translational initiation"/>
    <property type="evidence" value="ECO:0007669"/>
    <property type="project" value="UniProtKB-UniRule"/>
</dbReference>
<dbReference type="SUPFAM" id="SSF117130">
    <property type="entry name" value="CsrA-like"/>
    <property type="match status" value="1"/>
</dbReference>
<comment type="function">
    <text evidence="6">A key translational regulator that binds mRNA to regulate translation initiation and/or mRNA stability. Mediates global changes in gene expression, shifting from rapid growth to stress survival by linking envelope stress, the stringent response and the catabolite repression systems. Usually binds in the 5'-UTR; binding at or near the Shine-Dalgarno sequence prevents ribosome-binding, repressing translation, binding elsewhere in the 5'-UTR can activate translation and/or stabilize the mRNA. Its function is antagonized by small RNA(s).</text>
</comment>
<keyword evidence="1 6" id="KW-0963">Cytoplasm</keyword>
<evidence type="ECO:0000256" key="4">
    <source>
        <dbReference type="ARBA" id="ARBA00022884"/>
    </source>
</evidence>
<evidence type="ECO:0000256" key="6">
    <source>
        <dbReference type="HAMAP-Rule" id="MF_00167"/>
    </source>
</evidence>
<dbReference type="InterPro" id="IPR003751">
    <property type="entry name" value="CsrA"/>
</dbReference>